<dbReference type="PANTHER" id="PTHR28208">
    <property type="entry name" value="PHOSPHATIDATE PHOSPHATASE APP1"/>
    <property type="match status" value="1"/>
</dbReference>
<evidence type="ECO:0000259" key="2">
    <source>
        <dbReference type="Pfam" id="PF09949"/>
    </source>
</evidence>
<proteinExistence type="predicted"/>
<evidence type="ECO:0000313" key="3">
    <source>
        <dbReference type="EMBL" id="EAU36232.1"/>
    </source>
</evidence>
<dbReference type="EMBL" id="CH476597">
    <property type="protein sequence ID" value="EAU36232.1"/>
    <property type="molecule type" value="Genomic_DNA"/>
</dbReference>
<dbReference type="InterPro" id="IPR036291">
    <property type="entry name" value="NAD(P)-bd_dom_sf"/>
</dbReference>
<dbReference type="AlphaFoldDB" id="Q0CTM6"/>
<dbReference type="GO" id="GO:0008195">
    <property type="term" value="F:phosphatidate phosphatase activity"/>
    <property type="evidence" value="ECO:0007669"/>
    <property type="project" value="InterPro"/>
</dbReference>
<dbReference type="Gene3D" id="3.40.50.720">
    <property type="entry name" value="NAD(P)-binding Rossmann-like Domain"/>
    <property type="match status" value="1"/>
</dbReference>
<protein>
    <recommendedName>
        <fullName evidence="2">Phosphatidate phosphatase APP1 catalytic domain-containing protein</fullName>
    </recommendedName>
</protein>
<gene>
    <name evidence="3" type="ORF">ATEG_02958</name>
</gene>
<dbReference type="SUPFAM" id="SSF50129">
    <property type="entry name" value="GroES-like"/>
    <property type="match status" value="1"/>
</dbReference>
<evidence type="ECO:0000313" key="4">
    <source>
        <dbReference type="Proteomes" id="UP000007963"/>
    </source>
</evidence>
<feature type="compositionally biased region" description="Low complexity" evidence="1">
    <location>
        <begin position="13"/>
        <end position="24"/>
    </location>
</feature>
<dbReference type="InterPro" id="IPR019236">
    <property type="entry name" value="APP1_cat"/>
</dbReference>
<organism evidence="3 4">
    <name type="scientific">Aspergillus terreus (strain NIH 2624 / FGSC A1156)</name>
    <dbReference type="NCBI Taxonomy" id="341663"/>
    <lineage>
        <taxon>Eukaryota</taxon>
        <taxon>Fungi</taxon>
        <taxon>Dikarya</taxon>
        <taxon>Ascomycota</taxon>
        <taxon>Pezizomycotina</taxon>
        <taxon>Eurotiomycetes</taxon>
        <taxon>Eurotiomycetidae</taxon>
        <taxon>Eurotiales</taxon>
        <taxon>Aspergillaceae</taxon>
        <taxon>Aspergillus</taxon>
        <taxon>Aspergillus subgen. Circumdati</taxon>
    </lineage>
</organism>
<name>Q0CTM6_ASPTN</name>
<dbReference type="CDD" id="cd05289">
    <property type="entry name" value="MDR_like_2"/>
    <property type="match status" value="1"/>
</dbReference>
<dbReference type="Proteomes" id="UP000007963">
    <property type="component" value="Unassembled WGS sequence"/>
</dbReference>
<dbReference type="RefSeq" id="XP_001212136.1">
    <property type="nucleotide sequence ID" value="XM_001212136.1"/>
</dbReference>
<feature type="domain" description="Phosphatidate phosphatase APP1 catalytic" evidence="2">
    <location>
        <begin position="215"/>
        <end position="319"/>
    </location>
</feature>
<dbReference type="InterPro" id="IPR052935">
    <property type="entry name" value="Mg2+_PAP"/>
</dbReference>
<feature type="region of interest" description="Disordered" evidence="1">
    <location>
        <begin position="1"/>
        <end position="24"/>
    </location>
</feature>
<dbReference type="HOGENOM" id="CLU_365995_0_0_1"/>
<dbReference type="eggNOG" id="KOG1198">
    <property type="taxonomic scope" value="Eukaryota"/>
</dbReference>
<dbReference type="SUPFAM" id="SSF51735">
    <property type="entry name" value="NAD(P)-binding Rossmann-fold domains"/>
    <property type="match status" value="1"/>
</dbReference>
<reference evidence="4" key="1">
    <citation type="submission" date="2005-09" db="EMBL/GenBank/DDBJ databases">
        <title>Annotation of the Aspergillus terreus NIH2624 genome.</title>
        <authorList>
            <person name="Birren B.W."/>
            <person name="Lander E.S."/>
            <person name="Galagan J.E."/>
            <person name="Nusbaum C."/>
            <person name="Devon K."/>
            <person name="Henn M."/>
            <person name="Ma L.-J."/>
            <person name="Jaffe D.B."/>
            <person name="Butler J."/>
            <person name="Alvarez P."/>
            <person name="Gnerre S."/>
            <person name="Grabherr M."/>
            <person name="Kleber M."/>
            <person name="Mauceli E.W."/>
            <person name="Brockman W."/>
            <person name="Rounsley S."/>
            <person name="Young S.K."/>
            <person name="LaButti K."/>
            <person name="Pushparaj V."/>
            <person name="DeCaprio D."/>
            <person name="Crawford M."/>
            <person name="Koehrsen M."/>
            <person name="Engels R."/>
            <person name="Montgomery P."/>
            <person name="Pearson M."/>
            <person name="Howarth C."/>
            <person name="Larson L."/>
            <person name="Luoma S."/>
            <person name="White J."/>
            <person name="Alvarado L."/>
            <person name="Kodira C.D."/>
            <person name="Zeng Q."/>
            <person name="Oleary S."/>
            <person name="Yandava C."/>
            <person name="Denning D.W."/>
            <person name="Nierman W.C."/>
            <person name="Milne T."/>
            <person name="Madden K."/>
        </authorList>
    </citation>
    <scope>NUCLEOTIDE SEQUENCE [LARGE SCALE GENOMIC DNA]</scope>
    <source>
        <strain evidence="4">NIH 2624 / FGSC A1156</strain>
    </source>
</reference>
<accession>Q0CTM6</accession>
<sequence length="808" mass="89835">MSDMDRPPRIKPSRTTSSARAKASPAIQQLLRLSGRPWRRDSIVQQFTSFLSRPRPLRAVDDQQHTVWLFDNTAYQRSTRRSPGGSPAWYAEVVACVFEKDSRKDMSKLVATIADLIGLDGEIGTERNTRHRIAERLRPFLWQTVPAQLMMLEMPLPNHTTLIHQLGPTDHNGISSQVINTGTRSLTDGAVVRGYLRGWPDEVAMNTVFAGPDGWLVISDIDDTIKYTKTSESTGILRTTFVDDPRPIAGMPALYTHIQRELRPVWFYLSASPYNLYPFLRRFIHDHYTPGTLILRDSSWMDISELVRSFTVHTMEYKKDPETYAEIYKRYPGWIQAIWIRKVTDVPHLEEQNSRERFESAFKDVPHHIWRPSESHHPTISVPLNPIAAHHTSNGNYQTALHLRPNDYIQMKPAKPYSTTMDEQTFVPPTMRALYHRPASTAITDLTALDAPRVDSGMIFDTDFPTPRPSGNQYLIKVQTAAFSHDELRLSHILNPSKSIPQIPLHNFCGTIISTPTEDHHSATGPKFHVDDVVFGLISYTRDGAAADYVVATQDEIALKPRNISAAEAAAIPLPALTAWQALFTYAGLTPGGDDDADAGSNRRAPLRVLVTNGRDSEVGAQVLRLLRATALFPGPRPWVCLTCSGSAHDEQLRADGEVDEIVEASLPLAQDFDLGRVFRERGWAPVDLVVDCADRQMFGLAHSPDVVRENGTVLTAVDDTAALSSTHREGTVSGDASRDQGIFSRFVAVRPDGEALARIAKLVEQDVVRGRVQTIVDFVDGADILSFGAAGAAGGRRGGIIVFRVNV</sequence>
<dbReference type="OMA" id="DWIQAIW"/>
<dbReference type="GeneID" id="4317406"/>
<dbReference type="PANTHER" id="PTHR28208:SF1">
    <property type="entry name" value="FILAMENT ORGANIZATION PROTEIN APP1-LIKE, PUTATIVE (AFU_ORTHOLOGUE AFUA_1G06650)-RELATED"/>
    <property type="match status" value="1"/>
</dbReference>
<dbReference type="VEuPathDB" id="FungiDB:ATEG_02958"/>
<dbReference type="Pfam" id="PF09949">
    <property type="entry name" value="APP1_cat"/>
    <property type="match status" value="1"/>
</dbReference>
<evidence type="ECO:0000256" key="1">
    <source>
        <dbReference type="SAM" id="MobiDB-lite"/>
    </source>
</evidence>
<dbReference type="InterPro" id="IPR011032">
    <property type="entry name" value="GroES-like_sf"/>
</dbReference>
<dbReference type="GO" id="GO:0030479">
    <property type="term" value="C:actin cortical patch"/>
    <property type="evidence" value="ECO:0007669"/>
    <property type="project" value="TreeGrafter"/>
</dbReference>
<dbReference type="STRING" id="341663.Q0CTM6"/>
<dbReference type="Gene3D" id="3.90.180.10">
    <property type="entry name" value="Medium-chain alcohol dehydrogenases, catalytic domain"/>
    <property type="match status" value="1"/>
</dbReference>
<dbReference type="OrthoDB" id="414243at2759"/>